<dbReference type="InterPro" id="IPR025997">
    <property type="entry name" value="SBP_2_dom"/>
</dbReference>
<name>A0ABX3A540_9GAMM</name>
<evidence type="ECO:0000256" key="2">
    <source>
        <dbReference type="ARBA" id="ARBA00007639"/>
    </source>
</evidence>
<dbReference type="SUPFAM" id="SSF53822">
    <property type="entry name" value="Periplasmic binding protein-like I"/>
    <property type="match status" value="1"/>
</dbReference>
<evidence type="ECO:0000313" key="5">
    <source>
        <dbReference type="EMBL" id="ODN43967.1"/>
    </source>
</evidence>
<comment type="caution">
    <text evidence="5">The sequence shown here is derived from an EMBL/GenBank/DDBJ whole genome shotgun (WGS) entry which is preliminary data.</text>
</comment>
<evidence type="ECO:0000256" key="3">
    <source>
        <dbReference type="ARBA" id="ARBA00022729"/>
    </source>
</evidence>
<protein>
    <recommendedName>
        <fullName evidence="4">Periplasmic binding protein domain-containing protein</fullName>
    </recommendedName>
</protein>
<organism evidence="5 6">
    <name type="scientific">Piscirickettsia litoralis</name>
    <dbReference type="NCBI Taxonomy" id="1891921"/>
    <lineage>
        <taxon>Bacteria</taxon>
        <taxon>Pseudomonadati</taxon>
        <taxon>Pseudomonadota</taxon>
        <taxon>Gammaproteobacteria</taxon>
        <taxon>Thiotrichales</taxon>
        <taxon>Piscirickettsiaceae</taxon>
        <taxon>Piscirickettsia</taxon>
    </lineage>
</organism>
<proteinExistence type="inferred from homology"/>
<evidence type="ECO:0000313" key="6">
    <source>
        <dbReference type="Proteomes" id="UP000094329"/>
    </source>
</evidence>
<dbReference type="PANTHER" id="PTHR46847:SF1">
    <property type="entry name" value="D-ALLOSE-BINDING PERIPLASMIC PROTEIN-RELATED"/>
    <property type="match status" value="1"/>
</dbReference>
<dbReference type="Gene3D" id="3.40.50.2300">
    <property type="match status" value="2"/>
</dbReference>
<dbReference type="PANTHER" id="PTHR46847">
    <property type="entry name" value="D-ALLOSE-BINDING PERIPLASMIC PROTEIN-RELATED"/>
    <property type="match status" value="1"/>
</dbReference>
<dbReference type="Pfam" id="PF13407">
    <property type="entry name" value="Peripla_BP_4"/>
    <property type="match status" value="1"/>
</dbReference>
<gene>
    <name evidence="5" type="ORF">BGC07_00865</name>
</gene>
<feature type="domain" description="Periplasmic binding protein" evidence="4">
    <location>
        <begin position="23"/>
        <end position="277"/>
    </location>
</feature>
<dbReference type="EMBL" id="MDTU01000001">
    <property type="protein sequence ID" value="ODN43967.1"/>
    <property type="molecule type" value="Genomic_DNA"/>
</dbReference>
<dbReference type="Proteomes" id="UP000094329">
    <property type="component" value="Unassembled WGS sequence"/>
</dbReference>
<accession>A0ABX3A540</accession>
<evidence type="ECO:0000256" key="1">
    <source>
        <dbReference type="ARBA" id="ARBA00004196"/>
    </source>
</evidence>
<comment type="subcellular location">
    <subcellularLocation>
        <location evidence="1">Cell envelope</location>
    </subcellularLocation>
</comment>
<dbReference type="InterPro" id="IPR028082">
    <property type="entry name" value="Peripla_BP_I"/>
</dbReference>
<reference evidence="5 6" key="1">
    <citation type="submission" date="2016-08" db="EMBL/GenBank/DDBJ databases">
        <title>Draft genome sequence of Candidatus Piscirickettsia litoralis, from seawater.</title>
        <authorList>
            <person name="Wan X."/>
            <person name="Lee A.J."/>
            <person name="Hou S."/>
            <person name="Donachie S.P."/>
        </authorList>
    </citation>
    <scope>NUCLEOTIDE SEQUENCE [LARGE SCALE GENOMIC DNA]</scope>
    <source>
        <strain evidence="5 6">Y2</strain>
    </source>
</reference>
<keyword evidence="6" id="KW-1185">Reference proteome</keyword>
<comment type="similarity">
    <text evidence="2">Belongs to the bacterial solute-binding protein 2 family.</text>
</comment>
<sequence length="306" mass="33314">MRESSLQSYIANWNYSAKKASCIGVVTAGGGQGFFGSELKGVQKRAGKELGVVVHTRGLADELNFKGQRSLINYFTQKLGCEGLLLAPNSNDRKEDVDRLKAQGVIVVYIDRDMAGDRVSVVKTENFRAGEIAGREMVAALKGQGNIAVLRLSKEVVSTTAREEGFIKAAKAGGLKIVVDEYVGTKASHARGKAYDIFNTHNDIDGVFTPNESSSIGTLKALERANKTGKILHIGFDSHPVMLKALRSGKMYGFIAQRPFQMGYQGVNIVHRVIQGKPVKPAVDTGVIFINMDNLNDKEVRNILKN</sequence>
<keyword evidence="3" id="KW-0732">Signal</keyword>
<evidence type="ECO:0000259" key="4">
    <source>
        <dbReference type="Pfam" id="PF13407"/>
    </source>
</evidence>